<dbReference type="GO" id="GO:0005730">
    <property type="term" value="C:nucleolus"/>
    <property type="evidence" value="ECO:0007669"/>
    <property type="project" value="InterPro"/>
</dbReference>
<gene>
    <name evidence="5" type="ORF">AJ80_04096</name>
</gene>
<dbReference type="InterPro" id="IPR016024">
    <property type="entry name" value="ARM-type_fold"/>
</dbReference>
<evidence type="ECO:0000256" key="3">
    <source>
        <dbReference type="ARBA" id="ARBA00023242"/>
    </source>
</evidence>
<reference evidence="5 6" key="1">
    <citation type="submission" date="2017-10" db="EMBL/GenBank/DDBJ databases">
        <title>Comparative genomics in systemic dimorphic fungi from Ajellomycetaceae.</title>
        <authorList>
            <person name="Munoz J.F."/>
            <person name="Mcewen J.G."/>
            <person name="Clay O.K."/>
            <person name="Cuomo C.A."/>
        </authorList>
    </citation>
    <scope>NUCLEOTIDE SEQUENCE [LARGE SCALE GENOMIC DNA]</scope>
    <source>
        <strain evidence="5 6">UAMH7299</strain>
    </source>
</reference>
<feature type="compositionally biased region" description="Acidic residues" evidence="4">
    <location>
        <begin position="731"/>
        <end position="746"/>
    </location>
</feature>
<feature type="compositionally biased region" description="Acidic residues" evidence="4">
    <location>
        <begin position="755"/>
        <end position="775"/>
    </location>
</feature>
<comment type="similarity">
    <text evidence="2">Belongs to the MYBBP1A family.</text>
</comment>
<name>A0A2B7YDU8_POLH7</name>
<dbReference type="EMBL" id="PDNA01000050">
    <property type="protein sequence ID" value="PGH19231.1"/>
    <property type="molecule type" value="Genomic_DNA"/>
</dbReference>
<dbReference type="Pfam" id="PF04931">
    <property type="entry name" value="DNA_pol_phi"/>
    <property type="match status" value="1"/>
</dbReference>
<dbReference type="GO" id="GO:0000182">
    <property type="term" value="F:rDNA binding"/>
    <property type="evidence" value="ECO:0007669"/>
    <property type="project" value="TreeGrafter"/>
</dbReference>
<comment type="caution">
    <text evidence="5">The sequence shown here is derived from an EMBL/GenBank/DDBJ whole genome shotgun (WGS) entry which is preliminary data.</text>
</comment>
<dbReference type="AlphaFoldDB" id="A0A2B7YDU8"/>
<evidence type="ECO:0000256" key="2">
    <source>
        <dbReference type="ARBA" id="ARBA00006809"/>
    </source>
</evidence>
<accession>A0A2B7YDU8</accession>
<dbReference type="PANTHER" id="PTHR13213">
    <property type="entry name" value="MYB-BINDING PROTEIN 1A FAMILY MEMBER"/>
    <property type="match status" value="1"/>
</dbReference>
<keyword evidence="3" id="KW-0539">Nucleus</keyword>
<sequence>MGVFPQGPRKRRREPLNVDAKLVEIYEDLANENNEIRLKAAQELVSKFTPDKNPSDEDIEKALKRLFRGLCSGRKAARVGFSIALTEILSQIFSSAREQPSSEIDVSKAIDLWVSQSTLEGKGVGQEERDYSFGRLFGAEAIVKSSVVFQESVPFEQWTRILSLLFELAQKKPWLREECGWILFCAIQDIAVQKADVKYAETALRLCCENGLVKTPEGVAIWLRAKDFFPNMVFPEGIWKHGGPLHIRERATLCKVMKQSSESESEQGKENGQVQNSGIWNAKLHFAWGSLLQRLYDQPAEELKSKDKTTKSKEASFVEFWTEVVDNGLFAAASSDERKFWGFLLFCKVLEEAPIQFASLVFTKNFLRRLMNQLAVEDRYLHKIALKALRSIQTRVSKEPEFMLPALKGLLGPTGAANFDQITKTKTVEKIIATATPSTLDPVIRFLEEMIANPGAEDEKAAATSRKYLAGLLLSLVKVQMSAKSAAAEGVETSLQRIMEILARFAYFVPDPDTKQSAPAPVPPVDEATQEFFRNKVTSCLNTIISDRKNSSTILCALARKVHKMVESGDWGKLVIEMTGPIQESIDSAAKTLKKLSHKEKKIEKPGKSTIPAFILLFSMTILQVYNGDADAVSMLDELAFCYSKFLGKKADSAEASEGSDALVEILLSFASKQSQLFRRISEQVFGAFADQVTGTGLQSMIAILEADNSLAGQQELFDNQDDDEENIEMADADDDEDDDVEEIEAGSDAGPASDSDEEDDDDDSEEEEEDNDDELAEFDAKLAAALGTHRADKDLEASDSDDADSDMNDEEMEALDAQLVKVFQARNNATSKRKDKKNAKETMINFKNRVLDLLEIYVKKSHSDIIALDLVIPLLRLIRKSTVAQIATRASNVLRDYARLCKGGAGANNSLPGIGSQEQAELVWGLLREVHEEATHSGPTFYSSSCSMASLLLVRILVNHNKHAVGGIVYVYAETQKKMLMSNKCHVRPSFFADWNNWCGSAAKGLKE</sequence>
<dbReference type="PANTHER" id="PTHR13213:SF2">
    <property type="entry name" value="MYB-BINDING PROTEIN 1A"/>
    <property type="match status" value="1"/>
</dbReference>
<evidence type="ECO:0000313" key="5">
    <source>
        <dbReference type="EMBL" id="PGH19231.1"/>
    </source>
</evidence>
<dbReference type="SUPFAM" id="SSF48371">
    <property type="entry name" value="ARM repeat"/>
    <property type="match status" value="1"/>
</dbReference>
<dbReference type="GO" id="GO:0006355">
    <property type="term" value="P:regulation of DNA-templated transcription"/>
    <property type="evidence" value="ECO:0007669"/>
    <property type="project" value="InterPro"/>
</dbReference>
<protein>
    <recommendedName>
        <fullName evidence="7">DNA polymerase V</fullName>
    </recommendedName>
</protein>
<evidence type="ECO:0008006" key="7">
    <source>
        <dbReference type="Google" id="ProtNLM"/>
    </source>
</evidence>
<dbReference type="OrthoDB" id="342531at2759"/>
<proteinExistence type="inferred from homology"/>
<dbReference type="InterPro" id="IPR007015">
    <property type="entry name" value="DNA_pol_V/MYBBP1A"/>
</dbReference>
<feature type="region of interest" description="Disordered" evidence="4">
    <location>
        <begin position="731"/>
        <end position="775"/>
    </location>
</feature>
<comment type="subcellular location">
    <subcellularLocation>
        <location evidence="1">Nucleus</location>
    </subcellularLocation>
</comment>
<keyword evidence="6" id="KW-1185">Reference proteome</keyword>
<evidence type="ECO:0000313" key="6">
    <source>
        <dbReference type="Proteomes" id="UP000224634"/>
    </source>
</evidence>
<organism evidence="5 6">
    <name type="scientific">Polytolypa hystricis (strain UAMH7299)</name>
    <dbReference type="NCBI Taxonomy" id="1447883"/>
    <lineage>
        <taxon>Eukaryota</taxon>
        <taxon>Fungi</taxon>
        <taxon>Dikarya</taxon>
        <taxon>Ascomycota</taxon>
        <taxon>Pezizomycotina</taxon>
        <taxon>Eurotiomycetes</taxon>
        <taxon>Eurotiomycetidae</taxon>
        <taxon>Onygenales</taxon>
        <taxon>Onygenales incertae sedis</taxon>
        <taxon>Polytolypa</taxon>
    </lineage>
</organism>
<dbReference type="Proteomes" id="UP000224634">
    <property type="component" value="Unassembled WGS sequence"/>
</dbReference>
<evidence type="ECO:0000256" key="4">
    <source>
        <dbReference type="SAM" id="MobiDB-lite"/>
    </source>
</evidence>
<evidence type="ECO:0000256" key="1">
    <source>
        <dbReference type="ARBA" id="ARBA00004123"/>
    </source>
</evidence>
<dbReference type="STRING" id="1447883.A0A2B7YDU8"/>